<dbReference type="Gene3D" id="2.30.130.100">
    <property type="match status" value="1"/>
</dbReference>
<keyword evidence="4 6" id="KW-1015">Disulfide bond</keyword>
<dbReference type="GO" id="GO:0019957">
    <property type="term" value="F:C-C chemokine binding"/>
    <property type="evidence" value="ECO:0007669"/>
    <property type="project" value="InterPro"/>
</dbReference>
<evidence type="ECO:0000256" key="7">
    <source>
        <dbReference type="SAM" id="SignalP"/>
    </source>
</evidence>
<keyword evidence="3 6" id="KW-0732">Signal</keyword>
<evidence type="ECO:0000256" key="4">
    <source>
        <dbReference type="ARBA" id="ARBA00023157"/>
    </source>
</evidence>
<evidence type="ECO:0000256" key="1">
    <source>
        <dbReference type="ARBA" id="ARBA00004613"/>
    </source>
</evidence>
<sequence>MGFPWLLNLALLFVFETSVGDIIGGIPGCGDPTTTSAPEVPPKHFAVRTDKDGCTLMIIGTWMTTEDHNRLPPDIGEKRAPYGRVQLPASCKKNCHGKVKNLPNGTPCREVFGDPRRGRKHIKNGCTVGKCQSGLCVTDKRIISCYIPPNITDPIPTHGPWAE</sequence>
<organism evidence="8">
    <name type="scientific">Amblyomma cajennense</name>
    <name type="common">Cayenne tick</name>
    <name type="synonym">Acarus cajennensis</name>
    <dbReference type="NCBI Taxonomy" id="34607"/>
    <lineage>
        <taxon>Eukaryota</taxon>
        <taxon>Metazoa</taxon>
        <taxon>Ecdysozoa</taxon>
        <taxon>Arthropoda</taxon>
        <taxon>Chelicerata</taxon>
        <taxon>Arachnida</taxon>
        <taxon>Acari</taxon>
        <taxon>Parasitiformes</taxon>
        <taxon>Ixodida</taxon>
        <taxon>Ixodoidea</taxon>
        <taxon>Ixodidae</taxon>
        <taxon>Amblyomminae</taxon>
        <taxon>Amblyomma</taxon>
    </lineage>
</organism>
<evidence type="ECO:0000256" key="3">
    <source>
        <dbReference type="ARBA" id="ARBA00022729"/>
    </source>
</evidence>
<comment type="subcellular location">
    <subcellularLocation>
        <location evidence="1 6">Secreted</location>
    </subcellularLocation>
</comment>
<dbReference type="InterPro" id="IPR045797">
    <property type="entry name" value="EVA_Class_A"/>
</dbReference>
<evidence type="ECO:0000256" key="6">
    <source>
        <dbReference type="RuleBase" id="RU369006"/>
    </source>
</evidence>
<dbReference type="AlphaFoldDB" id="A0A023FQC1"/>
<dbReference type="EMBL" id="GBBK01000541">
    <property type="protein sequence ID" value="JAC23941.1"/>
    <property type="molecule type" value="mRNA"/>
</dbReference>
<keyword evidence="5 6" id="KW-0325">Glycoprotein</keyword>
<protein>
    <recommendedName>
        <fullName evidence="6">Evasin</fullName>
    </recommendedName>
</protein>
<keyword evidence="2 6" id="KW-0964">Secreted</keyword>
<evidence type="ECO:0000313" key="8">
    <source>
        <dbReference type="EMBL" id="JAC23941.1"/>
    </source>
</evidence>
<dbReference type="Pfam" id="PF19429">
    <property type="entry name" value="EVA_Class_A"/>
    <property type="match status" value="1"/>
</dbReference>
<comment type="function">
    <text evidence="6">Salivary chemokine-binding protein which binds to host chemokines.</text>
</comment>
<dbReference type="GO" id="GO:0005576">
    <property type="term" value="C:extracellular region"/>
    <property type="evidence" value="ECO:0007669"/>
    <property type="project" value="UniProtKB-SubCell"/>
</dbReference>
<proteinExistence type="evidence at transcript level"/>
<name>A0A023FQC1_AMBCJ</name>
<evidence type="ECO:0000256" key="5">
    <source>
        <dbReference type="ARBA" id="ARBA00023180"/>
    </source>
</evidence>
<evidence type="ECO:0000256" key="2">
    <source>
        <dbReference type="ARBA" id="ARBA00022525"/>
    </source>
</evidence>
<reference evidence="8" key="1">
    <citation type="submission" date="2014-03" db="EMBL/GenBank/DDBJ databases">
        <title>The sialotranscriptome of Amblyomma triste, Amblyomma parvum and Amblyomma cajennense ticks, uncovered by 454-based RNA-seq.</title>
        <authorList>
            <person name="Garcia G.R."/>
            <person name="Gardinassi L.G."/>
            <person name="Ribeiro J.M."/>
            <person name="Anatriello E."/>
            <person name="Ferreira B.R."/>
            <person name="Moreira H.N."/>
            <person name="Mafra C."/>
            <person name="Olegario M.M."/>
            <person name="Szabo P.J."/>
            <person name="Miranda-Santos I.K."/>
            <person name="Maruyama S.R."/>
        </authorList>
    </citation>
    <scope>NUCLEOTIDE SEQUENCE</scope>
    <source>
        <strain evidence="8">Uberlandia</strain>
        <tissue evidence="8">Salivary glands</tissue>
    </source>
</reference>
<feature type="chain" id="PRO_5001515249" description="Evasin" evidence="7">
    <location>
        <begin position="21"/>
        <end position="163"/>
    </location>
</feature>
<feature type="signal peptide" evidence="7">
    <location>
        <begin position="1"/>
        <end position="20"/>
    </location>
</feature>
<accession>A0A023FQC1</accession>